<keyword evidence="3" id="KW-1185">Reference proteome</keyword>
<protein>
    <submittedName>
        <fullName evidence="2">Uncharacterized protein</fullName>
    </submittedName>
</protein>
<keyword evidence="1" id="KW-0812">Transmembrane</keyword>
<gene>
    <name evidence="2" type="ORF">EFY87_03655</name>
</gene>
<dbReference type="AlphaFoldDB" id="A0A3M9MGZ9"/>
<evidence type="ECO:0000313" key="3">
    <source>
        <dbReference type="Proteomes" id="UP000271678"/>
    </source>
</evidence>
<keyword evidence="1" id="KW-0472">Membrane</keyword>
<feature type="transmembrane region" description="Helical" evidence="1">
    <location>
        <begin position="61"/>
        <end position="82"/>
    </location>
</feature>
<accession>A0A3M9MGZ9</accession>
<reference evidence="2 3" key="1">
    <citation type="submission" date="2018-11" db="EMBL/GenBank/DDBJ databases">
        <title>Draft genome of Simplicispira Flexivirga sp. BO-16.</title>
        <authorList>
            <person name="Im W.T."/>
        </authorList>
    </citation>
    <scope>NUCLEOTIDE SEQUENCE [LARGE SCALE GENOMIC DNA]</scope>
    <source>
        <strain evidence="2 3">BO-16</strain>
    </source>
</reference>
<evidence type="ECO:0000313" key="2">
    <source>
        <dbReference type="EMBL" id="RNI24796.1"/>
    </source>
</evidence>
<organism evidence="2 3">
    <name type="scientific">Flexivirga caeni</name>
    <dbReference type="NCBI Taxonomy" id="2294115"/>
    <lineage>
        <taxon>Bacteria</taxon>
        <taxon>Bacillati</taxon>
        <taxon>Actinomycetota</taxon>
        <taxon>Actinomycetes</taxon>
        <taxon>Micrococcales</taxon>
        <taxon>Dermacoccaceae</taxon>
        <taxon>Flexivirga</taxon>
    </lineage>
</organism>
<sequence>MVAYFLGILYGFHTGRALANCIAGAGWSFTPDANLFTSIPGVLHGNAAAGISGLHHAAGRLLLWSCIVLVELLMVGGLSFALKMAFDRWGPNRVQGMASRNEAEALLGRTRLRKVSGVVRPDLYGKKGRIRG</sequence>
<proteinExistence type="predicted"/>
<dbReference type="EMBL" id="RJJQ01000002">
    <property type="protein sequence ID" value="RNI24796.1"/>
    <property type="molecule type" value="Genomic_DNA"/>
</dbReference>
<keyword evidence="1" id="KW-1133">Transmembrane helix</keyword>
<evidence type="ECO:0000256" key="1">
    <source>
        <dbReference type="SAM" id="Phobius"/>
    </source>
</evidence>
<comment type="caution">
    <text evidence="2">The sequence shown here is derived from an EMBL/GenBank/DDBJ whole genome shotgun (WGS) entry which is preliminary data.</text>
</comment>
<name>A0A3M9MGZ9_9MICO</name>
<dbReference type="Proteomes" id="UP000271678">
    <property type="component" value="Unassembled WGS sequence"/>
</dbReference>